<dbReference type="EMBL" id="PXXO01000015">
    <property type="protein sequence ID" value="PSJ04120.1"/>
    <property type="molecule type" value="Genomic_DNA"/>
</dbReference>
<sequence length="75" mass="8823">MNYNDPDRNKKIIITCCKSLQNHIVQSLNDSDESSHYEEMMSSFKMLHPELSGWVLQATLEQWKKDSEEYSLDLV</sequence>
<evidence type="ECO:0000313" key="1">
    <source>
        <dbReference type="EMBL" id="PSJ04120.1"/>
    </source>
</evidence>
<dbReference type="Proteomes" id="UP000243002">
    <property type="component" value="Unassembled WGS sequence"/>
</dbReference>
<accession>A0A2P7MS93</accession>
<dbReference type="AlphaFoldDB" id="A0A2P7MS93"/>
<gene>
    <name evidence="1" type="ORF">C7K55_11425</name>
</gene>
<organism evidence="1 2">
    <name type="scientific">Cyanobium usitatum str. Tous</name>
    <dbReference type="NCBI Taxonomy" id="2116684"/>
    <lineage>
        <taxon>Bacteria</taxon>
        <taxon>Bacillati</taxon>
        <taxon>Cyanobacteriota</taxon>
        <taxon>Cyanophyceae</taxon>
        <taxon>Synechococcales</taxon>
        <taxon>Prochlorococcaceae</taxon>
        <taxon>Cyanobium</taxon>
    </lineage>
</organism>
<keyword evidence="2" id="KW-1185">Reference proteome</keyword>
<evidence type="ECO:0000313" key="2">
    <source>
        <dbReference type="Proteomes" id="UP000243002"/>
    </source>
</evidence>
<name>A0A2P7MS93_9CYAN</name>
<protein>
    <submittedName>
        <fullName evidence="1">Uncharacterized protein</fullName>
    </submittedName>
</protein>
<comment type="caution">
    <text evidence="1">The sequence shown here is derived from an EMBL/GenBank/DDBJ whole genome shotgun (WGS) entry which is preliminary data.</text>
</comment>
<proteinExistence type="predicted"/>
<reference evidence="1 2" key="1">
    <citation type="journal article" date="2018" name="Environ. Microbiol.">
        <title>Ecological and genomic features of two widespread freshwater picocyanobacteria.</title>
        <authorList>
            <person name="Cabello-Yeves P.J."/>
            <person name="Picazo A."/>
            <person name="Camacho A."/>
            <person name="Callieri C."/>
            <person name="Rosselli R."/>
            <person name="Roda-Garcia J.J."/>
            <person name="Coutinho F.H."/>
            <person name="Rodriguez-Valera F."/>
        </authorList>
    </citation>
    <scope>NUCLEOTIDE SEQUENCE [LARGE SCALE GENOMIC DNA]</scope>
    <source>
        <strain evidence="1 2">Tous</strain>
    </source>
</reference>